<evidence type="ECO:0000313" key="4">
    <source>
        <dbReference type="Proteomes" id="UP000305887"/>
    </source>
</evidence>
<proteinExistence type="predicted"/>
<dbReference type="InterPro" id="IPR036663">
    <property type="entry name" value="Fumarylacetoacetase_C_sf"/>
</dbReference>
<dbReference type="OrthoDB" id="5197601at2"/>
<protein>
    <submittedName>
        <fullName evidence="3">Fumarylacetoacetate hydrolase family protein</fullName>
    </submittedName>
</protein>
<evidence type="ECO:0000259" key="2">
    <source>
        <dbReference type="Pfam" id="PF01557"/>
    </source>
</evidence>
<dbReference type="PANTHER" id="PTHR11820:SF90">
    <property type="entry name" value="FLUTATHIONE S-TRANSFERASE"/>
    <property type="match status" value="1"/>
</dbReference>
<dbReference type="PANTHER" id="PTHR11820">
    <property type="entry name" value="ACYLPYRUVASE"/>
    <property type="match status" value="1"/>
</dbReference>
<dbReference type="Pfam" id="PF01557">
    <property type="entry name" value="FAA_hydrolase"/>
    <property type="match status" value="1"/>
</dbReference>
<dbReference type="RefSeq" id="WP_139077905.1">
    <property type="nucleotide sequence ID" value="NZ_VDFU01000020.1"/>
</dbReference>
<keyword evidence="1" id="KW-0479">Metal-binding</keyword>
<dbReference type="AlphaFoldDB" id="A0A5C4MVT1"/>
<name>A0A5C4MVT1_9RHOB</name>
<dbReference type="GO" id="GO:0046872">
    <property type="term" value="F:metal ion binding"/>
    <property type="evidence" value="ECO:0007669"/>
    <property type="project" value="UniProtKB-KW"/>
</dbReference>
<dbReference type="SUPFAM" id="SSF56529">
    <property type="entry name" value="FAH"/>
    <property type="match status" value="1"/>
</dbReference>
<dbReference type="Gene3D" id="3.90.850.10">
    <property type="entry name" value="Fumarylacetoacetase-like, C-terminal domain"/>
    <property type="match status" value="1"/>
</dbReference>
<dbReference type="InterPro" id="IPR011234">
    <property type="entry name" value="Fumarylacetoacetase-like_C"/>
</dbReference>
<dbReference type="EMBL" id="VDFU01000020">
    <property type="protein sequence ID" value="TNC47978.1"/>
    <property type="molecule type" value="Genomic_DNA"/>
</dbReference>
<reference evidence="3 4" key="1">
    <citation type="submission" date="2019-06" db="EMBL/GenBank/DDBJ databases">
        <title>YIM 131921 draft genome.</title>
        <authorList>
            <person name="Jiang L."/>
        </authorList>
    </citation>
    <scope>NUCLEOTIDE SEQUENCE [LARGE SCALE GENOMIC DNA]</scope>
    <source>
        <strain evidence="3 4">YIM 131921</strain>
    </source>
</reference>
<feature type="domain" description="Fumarylacetoacetase-like C-terminal" evidence="2">
    <location>
        <begin position="27"/>
        <end position="212"/>
    </location>
</feature>
<organism evidence="3 4">
    <name type="scientific">Rubellimicrobium rubrum</name>
    <dbReference type="NCBI Taxonomy" id="2585369"/>
    <lineage>
        <taxon>Bacteria</taxon>
        <taxon>Pseudomonadati</taxon>
        <taxon>Pseudomonadota</taxon>
        <taxon>Alphaproteobacteria</taxon>
        <taxon>Rhodobacterales</taxon>
        <taxon>Roseobacteraceae</taxon>
        <taxon>Rubellimicrobium</taxon>
    </lineage>
</organism>
<dbReference type="Proteomes" id="UP000305887">
    <property type="component" value="Unassembled WGS sequence"/>
</dbReference>
<gene>
    <name evidence="3" type="ORF">FHG66_15150</name>
</gene>
<keyword evidence="3" id="KW-0378">Hydrolase</keyword>
<accession>A0A5C4MVT1</accession>
<sequence>MTHAFPPRLLPVLPVTGSDLVYPVARIFCVGRNYEAHAAEMGNQVDREAPFWFTKSAFALIPSDGILPYPPGTQDLHHEVELVLALGEGGDVWGFGVGLDMTRRDLQAKAKAAGKPWDTAKDFEGSAIVGPLVRGRPDPQAVLALTVNGVTRQEAPLSQMVHGIDALLGHVRGLYSPGPGDLIMTGTPAGVGPVVPGDRLEGMLDGVPPVTLRIA</sequence>
<keyword evidence="4" id="KW-1185">Reference proteome</keyword>
<evidence type="ECO:0000256" key="1">
    <source>
        <dbReference type="ARBA" id="ARBA00022723"/>
    </source>
</evidence>
<dbReference type="GO" id="GO:0018773">
    <property type="term" value="F:acetylpyruvate hydrolase activity"/>
    <property type="evidence" value="ECO:0007669"/>
    <property type="project" value="TreeGrafter"/>
</dbReference>
<comment type="caution">
    <text evidence="3">The sequence shown here is derived from an EMBL/GenBank/DDBJ whole genome shotgun (WGS) entry which is preliminary data.</text>
</comment>
<evidence type="ECO:0000313" key="3">
    <source>
        <dbReference type="EMBL" id="TNC47978.1"/>
    </source>
</evidence>